<accession>A0AC34QG70</accession>
<dbReference type="Proteomes" id="UP000887576">
    <property type="component" value="Unplaced"/>
</dbReference>
<proteinExistence type="predicted"/>
<name>A0AC34QG70_9BILA</name>
<evidence type="ECO:0000313" key="1">
    <source>
        <dbReference type="Proteomes" id="UP000887576"/>
    </source>
</evidence>
<evidence type="ECO:0000313" key="2">
    <source>
        <dbReference type="WBParaSite" id="JU765_v2.g16023.t1"/>
    </source>
</evidence>
<sequence>MSVEPNKTKVLVTGSSGYLATHCVQQLLQNGYQVRGTVRSLKNEKKILPLKNLEYANQRLELVEADLEDENSWIEAVKNCDYVLHTASPFPIVADDSIVKTAVDGTLAVLKACSKEKSVKKVVLTSSCAAINEGHEDEDRIFDENDWTVETSPKVLAYPRSKTAAEKAAWEFVKNIPETGNRFILTCINPTLIVGPLLMDTQGTSITIIRRFLNNEMPAVPALNLALVDVRDVAKAHILAMTNPKADNERFLVTYQPSYWFRDISRVLAAEFRSQGYWLPTFQVPYFVLRFYSIFDPQARAILERVNREVKFNNSKAKNVLGIEFRNPDTSLVEMAYTMIERGILPKKFGYKGKQ</sequence>
<reference evidence="2" key="1">
    <citation type="submission" date="2022-11" db="UniProtKB">
        <authorList>
            <consortium name="WormBaseParasite"/>
        </authorList>
    </citation>
    <scope>IDENTIFICATION</scope>
</reference>
<protein>
    <submittedName>
        <fullName evidence="2">3-beta hydroxysteroid dehydrogenase/isomerase domain-containing protein</fullName>
    </submittedName>
</protein>
<dbReference type="WBParaSite" id="JU765_v2.g16023.t1">
    <property type="protein sequence ID" value="JU765_v2.g16023.t1"/>
    <property type="gene ID" value="JU765_v2.g16023"/>
</dbReference>
<organism evidence="1 2">
    <name type="scientific">Panagrolaimus sp. JU765</name>
    <dbReference type="NCBI Taxonomy" id="591449"/>
    <lineage>
        <taxon>Eukaryota</taxon>
        <taxon>Metazoa</taxon>
        <taxon>Ecdysozoa</taxon>
        <taxon>Nematoda</taxon>
        <taxon>Chromadorea</taxon>
        <taxon>Rhabditida</taxon>
        <taxon>Tylenchina</taxon>
        <taxon>Panagrolaimomorpha</taxon>
        <taxon>Panagrolaimoidea</taxon>
        <taxon>Panagrolaimidae</taxon>
        <taxon>Panagrolaimus</taxon>
    </lineage>
</organism>